<comment type="catalytic activity">
    <reaction evidence="1">
        <text>D-mannonate = 2-dehydro-3-deoxy-D-gluconate + H2O</text>
        <dbReference type="Rhea" id="RHEA:20097"/>
        <dbReference type="ChEBI" id="CHEBI:15377"/>
        <dbReference type="ChEBI" id="CHEBI:17767"/>
        <dbReference type="ChEBI" id="CHEBI:57990"/>
        <dbReference type="EC" id="4.2.1.8"/>
    </reaction>
</comment>
<dbReference type="InterPro" id="IPR004628">
    <property type="entry name" value="Man_deHydtase"/>
</dbReference>
<dbReference type="HOGENOM" id="CLU_742962_0_0_9"/>
<dbReference type="InterPro" id="IPR036237">
    <property type="entry name" value="Xyl_isomerase-like_sf"/>
</dbReference>
<dbReference type="UniPathway" id="UPA00246"/>
<accession>H1LE75</accession>
<evidence type="ECO:0000256" key="8">
    <source>
        <dbReference type="ARBA" id="ARBA00023004"/>
    </source>
</evidence>
<comment type="cofactor">
    <cofactor evidence="3">
        <name>Fe(2+)</name>
        <dbReference type="ChEBI" id="CHEBI:29033"/>
    </cofactor>
</comment>
<evidence type="ECO:0000313" key="12">
    <source>
        <dbReference type="EMBL" id="EHO52633.1"/>
    </source>
</evidence>
<proteinExistence type="inferred from homology"/>
<evidence type="ECO:0000313" key="13">
    <source>
        <dbReference type="Proteomes" id="UP000005025"/>
    </source>
</evidence>
<keyword evidence="9" id="KW-0464">Manganese</keyword>
<dbReference type="GO" id="GO:0030145">
    <property type="term" value="F:manganese ion binding"/>
    <property type="evidence" value="ECO:0007669"/>
    <property type="project" value="TreeGrafter"/>
</dbReference>
<evidence type="ECO:0000256" key="7">
    <source>
        <dbReference type="ARBA" id="ARBA00012927"/>
    </source>
</evidence>
<name>H1LE75_9LACO</name>
<reference evidence="12 13" key="1">
    <citation type="submission" date="2011-09" db="EMBL/GenBank/DDBJ databases">
        <authorList>
            <person name="Weinstock G."/>
            <person name="Sodergren E."/>
            <person name="Clifton S."/>
            <person name="Fulton L."/>
            <person name="Fulton B."/>
            <person name="Courtney L."/>
            <person name="Fronick C."/>
            <person name="Harrison M."/>
            <person name="Strong C."/>
            <person name="Farmer C."/>
            <person name="Delahaunty K."/>
            <person name="Markovic C."/>
            <person name="Hall O."/>
            <person name="Minx P."/>
            <person name="Tomlinson C."/>
            <person name="Mitreva M."/>
            <person name="Hou S."/>
            <person name="Chen J."/>
            <person name="Wollam A."/>
            <person name="Pepin K.H."/>
            <person name="Johnson M."/>
            <person name="Bhonagiri V."/>
            <person name="Zhang X."/>
            <person name="Suruliraj S."/>
            <person name="Warren W."/>
            <person name="Chinwalla A."/>
            <person name="Mardis E.R."/>
            <person name="Wilson R.K."/>
        </authorList>
    </citation>
    <scope>NUCLEOTIDE SEQUENCE [LARGE SCALE GENOMIC DNA]</scope>
    <source>
        <strain evidence="12 13">F0435</strain>
    </source>
</reference>
<dbReference type="GO" id="GO:0042840">
    <property type="term" value="P:D-glucuronate catabolic process"/>
    <property type="evidence" value="ECO:0007669"/>
    <property type="project" value="TreeGrafter"/>
</dbReference>
<evidence type="ECO:0000256" key="4">
    <source>
        <dbReference type="ARBA" id="ARBA00002713"/>
    </source>
</evidence>
<dbReference type="AlphaFoldDB" id="H1LE75"/>
<dbReference type="NCBIfam" id="NF003027">
    <property type="entry name" value="PRK03906.1"/>
    <property type="match status" value="1"/>
</dbReference>
<dbReference type="PANTHER" id="PTHR30387">
    <property type="entry name" value="MANNONATE DEHYDRATASE"/>
    <property type="match status" value="1"/>
</dbReference>
<dbReference type="PANTHER" id="PTHR30387:SF2">
    <property type="entry name" value="MANNONATE DEHYDRATASE"/>
    <property type="match status" value="1"/>
</dbReference>
<dbReference type="Pfam" id="PF03786">
    <property type="entry name" value="UxuA"/>
    <property type="match status" value="1"/>
</dbReference>
<comment type="pathway">
    <text evidence="5">Carbohydrate metabolism; pentose and glucuronate interconversion.</text>
</comment>
<dbReference type="GO" id="GO:0008927">
    <property type="term" value="F:mannonate dehydratase activity"/>
    <property type="evidence" value="ECO:0007669"/>
    <property type="project" value="UniProtKB-UniRule"/>
</dbReference>
<dbReference type="PIRSF" id="PIRSF016049">
    <property type="entry name" value="Man_dehyd"/>
    <property type="match status" value="1"/>
</dbReference>
<feature type="non-terminal residue" evidence="12">
    <location>
        <position position="1"/>
    </location>
</feature>
<dbReference type="Proteomes" id="UP000005025">
    <property type="component" value="Unassembled WGS sequence"/>
</dbReference>
<protein>
    <recommendedName>
        <fullName evidence="7 11">Mannonate dehydratase</fullName>
        <ecNumber evidence="7 11">4.2.1.8</ecNumber>
    </recommendedName>
</protein>
<evidence type="ECO:0000256" key="10">
    <source>
        <dbReference type="ARBA" id="ARBA00023239"/>
    </source>
</evidence>
<comment type="caution">
    <text evidence="12">The sequence shown here is derived from an EMBL/GenBank/DDBJ whole genome shotgun (WGS) entry which is preliminary data.</text>
</comment>
<dbReference type="STRING" id="797516.HMPREF9104_00901"/>
<evidence type="ECO:0000256" key="2">
    <source>
        <dbReference type="ARBA" id="ARBA00001936"/>
    </source>
</evidence>
<evidence type="ECO:0000256" key="1">
    <source>
        <dbReference type="ARBA" id="ARBA00001794"/>
    </source>
</evidence>
<comment type="function">
    <text evidence="4">Catalyzes the dehydration of D-mannonate.</text>
</comment>
<dbReference type="EC" id="4.2.1.8" evidence="7 11"/>
<organism evidence="12 13">
    <name type="scientific">Lentilactobacillus kisonensis F0435</name>
    <dbReference type="NCBI Taxonomy" id="797516"/>
    <lineage>
        <taxon>Bacteria</taxon>
        <taxon>Bacillati</taxon>
        <taxon>Bacillota</taxon>
        <taxon>Bacilli</taxon>
        <taxon>Lactobacillales</taxon>
        <taxon>Lactobacillaceae</taxon>
        <taxon>Lentilactobacillus</taxon>
    </lineage>
</organism>
<keyword evidence="8" id="KW-0408">Iron</keyword>
<dbReference type="Gene3D" id="3.20.20.150">
    <property type="entry name" value="Divalent-metal-dependent TIM barrel enzymes"/>
    <property type="match status" value="1"/>
</dbReference>
<dbReference type="EMBL" id="AGRJ01000094">
    <property type="protein sequence ID" value="EHO52633.1"/>
    <property type="molecule type" value="Genomic_DNA"/>
</dbReference>
<keyword evidence="10" id="KW-0456">Lyase</keyword>
<dbReference type="PATRIC" id="fig|797516.3.peg.803"/>
<dbReference type="HAMAP" id="MF_00106">
    <property type="entry name" value="UxuA"/>
    <property type="match status" value="1"/>
</dbReference>
<sequence length="372" mass="42547">SNRFAPLTFYRRKIMSQLKMGFRWFGEQDDNISLSQIKQIPGTKQVVGALYDVPVGAVWPQDEIDTLKKQVNDAGLKLEVIESVNIHDDIKIGLPSRDRYIDNYIQTIKNLSKAGIKVICYNFMPVFDWLRTDLHHQLADGSNAMMYEQAKLPKDPEALMTQMKTGANGFSLPGWEPERLATLQELFAAYQDVDEAKLVENCKYFLDAIMPTCEKYDVRMAMHPDDPPKPLFGLPRIYKNMADMKRIERLHESRCNAFTICTGSLGENPANDLPKIIRAFVPKDRVAFMHVRNIKFVDKQGDFHESAHLSSEGSLDMFAIMKALHDTNYDGYIRPDHGRNIWGENGRPGYGLYDRALGITYLTGIWEALEKM</sequence>
<dbReference type="GO" id="GO:0008198">
    <property type="term" value="F:ferrous iron binding"/>
    <property type="evidence" value="ECO:0007669"/>
    <property type="project" value="TreeGrafter"/>
</dbReference>
<evidence type="ECO:0000256" key="6">
    <source>
        <dbReference type="ARBA" id="ARBA00007389"/>
    </source>
</evidence>
<comment type="cofactor">
    <cofactor evidence="2">
        <name>Mn(2+)</name>
        <dbReference type="ChEBI" id="CHEBI:29035"/>
    </cofactor>
</comment>
<dbReference type="SUPFAM" id="SSF51658">
    <property type="entry name" value="Xylose isomerase-like"/>
    <property type="match status" value="1"/>
</dbReference>
<evidence type="ECO:0000256" key="9">
    <source>
        <dbReference type="ARBA" id="ARBA00023211"/>
    </source>
</evidence>
<comment type="similarity">
    <text evidence="6">Belongs to the mannonate dehydratase family.</text>
</comment>
<dbReference type="NCBIfam" id="TIGR00695">
    <property type="entry name" value="uxuA"/>
    <property type="match status" value="1"/>
</dbReference>
<gene>
    <name evidence="12" type="ORF">HMPREF9104_00901</name>
</gene>
<evidence type="ECO:0000256" key="11">
    <source>
        <dbReference type="NCBIfam" id="TIGR00695"/>
    </source>
</evidence>
<evidence type="ECO:0000256" key="5">
    <source>
        <dbReference type="ARBA" id="ARBA00004892"/>
    </source>
</evidence>
<evidence type="ECO:0000256" key="3">
    <source>
        <dbReference type="ARBA" id="ARBA00001954"/>
    </source>
</evidence>